<comment type="caution">
    <text evidence="4">The sequence shown here is derived from an EMBL/GenBank/DDBJ whole genome shotgun (WGS) entry which is preliminary data.</text>
</comment>
<dbReference type="PANTHER" id="PTHR30055:SF209">
    <property type="entry name" value="POSSIBLE TRANSCRIPTIONAL REGULATORY PROTEIN (PROBABLY TETR-FAMILY)"/>
    <property type="match status" value="1"/>
</dbReference>
<proteinExistence type="predicted"/>
<dbReference type="InterPro" id="IPR001647">
    <property type="entry name" value="HTH_TetR"/>
</dbReference>
<evidence type="ECO:0000259" key="3">
    <source>
        <dbReference type="PROSITE" id="PS50977"/>
    </source>
</evidence>
<reference evidence="4 5" key="1">
    <citation type="submission" date="2018-10" db="EMBL/GenBank/DDBJ databases">
        <title>Sequencing the genomes of 1000 actinobacteria strains.</title>
        <authorList>
            <person name="Klenk H.-P."/>
        </authorList>
    </citation>
    <scope>NUCLEOTIDE SEQUENCE [LARGE SCALE GENOMIC DNA]</scope>
    <source>
        <strain evidence="4 5">DSM 43911</strain>
    </source>
</reference>
<keyword evidence="5" id="KW-1185">Reference proteome</keyword>
<dbReference type="PANTHER" id="PTHR30055">
    <property type="entry name" value="HTH-TYPE TRANSCRIPTIONAL REGULATOR RUTR"/>
    <property type="match status" value="1"/>
</dbReference>
<evidence type="ECO:0000313" key="5">
    <source>
        <dbReference type="Proteomes" id="UP000272729"/>
    </source>
</evidence>
<gene>
    <name evidence="4" type="ORF">DFJ66_6589</name>
</gene>
<dbReference type="EMBL" id="RBXR01000001">
    <property type="protein sequence ID" value="RKT73260.1"/>
    <property type="molecule type" value="Genomic_DNA"/>
</dbReference>
<dbReference type="InterPro" id="IPR050109">
    <property type="entry name" value="HTH-type_TetR-like_transc_reg"/>
</dbReference>
<keyword evidence="1 2" id="KW-0238">DNA-binding</keyword>
<feature type="domain" description="HTH tetR-type" evidence="3">
    <location>
        <begin position="13"/>
        <end position="74"/>
    </location>
</feature>
<dbReference type="Proteomes" id="UP000272729">
    <property type="component" value="Unassembled WGS sequence"/>
</dbReference>
<dbReference type="PROSITE" id="PS50977">
    <property type="entry name" value="HTH_TETR_2"/>
    <property type="match status" value="1"/>
</dbReference>
<organism evidence="4 5">
    <name type="scientific">Saccharothrix variisporea</name>
    <dbReference type="NCBI Taxonomy" id="543527"/>
    <lineage>
        <taxon>Bacteria</taxon>
        <taxon>Bacillati</taxon>
        <taxon>Actinomycetota</taxon>
        <taxon>Actinomycetes</taxon>
        <taxon>Pseudonocardiales</taxon>
        <taxon>Pseudonocardiaceae</taxon>
        <taxon>Saccharothrix</taxon>
    </lineage>
</organism>
<accession>A0A495XG49</accession>
<dbReference type="InterPro" id="IPR009057">
    <property type="entry name" value="Homeodomain-like_sf"/>
</dbReference>
<name>A0A495XG49_9PSEU</name>
<dbReference type="SUPFAM" id="SSF46689">
    <property type="entry name" value="Homeodomain-like"/>
    <property type="match status" value="1"/>
</dbReference>
<sequence>MSVERPRERADAARNRARVLAAAEKVFAEAGGADGVTMEDIAKAAGVGRATLYRRYPDTASIAQALLDEHESEIQAGILSGPPPLGVGALPHERLAAFYRALVGLLERHLHLVLGAETGQARYRTGVYAFWRRHVEVLLEEAGAPKELADTLMAPLAPEVYRYQRQTRGLTPEQVAANLDFLSRRVLAGSAGER</sequence>
<protein>
    <submittedName>
        <fullName evidence="4">TetR family transcriptional regulator</fullName>
    </submittedName>
</protein>
<evidence type="ECO:0000256" key="1">
    <source>
        <dbReference type="ARBA" id="ARBA00023125"/>
    </source>
</evidence>
<feature type="DNA-binding region" description="H-T-H motif" evidence="2">
    <location>
        <begin position="37"/>
        <end position="56"/>
    </location>
</feature>
<dbReference type="GO" id="GO:0000976">
    <property type="term" value="F:transcription cis-regulatory region binding"/>
    <property type="evidence" value="ECO:0007669"/>
    <property type="project" value="TreeGrafter"/>
</dbReference>
<dbReference type="AlphaFoldDB" id="A0A495XG49"/>
<dbReference type="Gene3D" id="1.10.357.10">
    <property type="entry name" value="Tetracycline Repressor, domain 2"/>
    <property type="match status" value="1"/>
</dbReference>
<dbReference type="GO" id="GO:0003700">
    <property type="term" value="F:DNA-binding transcription factor activity"/>
    <property type="evidence" value="ECO:0007669"/>
    <property type="project" value="TreeGrafter"/>
</dbReference>
<dbReference type="Pfam" id="PF00440">
    <property type="entry name" value="TetR_N"/>
    <property type="match status" value="1"/>
</dbReference>
<evidence type="ECO:0000256" key="2">
    <source>
        <dbReference type="PROSITE-ProRule" id="PRU00335"/>
    </source>
</evidence>
<evidence type="ECO:0000313" key="4">
    <source>
        <dbReference type="EMBL" id="RKT73260.1"/>
    </source>
</evidence>